<evidence type="ECO:0000313" key="3">
    <source>
        <dbReference type="Proteomes" id="UP000241421"/>
    </source>
</evidence>
<protein>
    <recommendedName>
        <fullName evidence="1">HEPN AbiU2-like domain-containing protein</fullName>
    </recommendedName>
</protein>
<dbReference type="Proteomes" id="UP000241421">
    <property type="component" value="Unassembled WGS sequence"/>
</dbReference>
<dbReference type="EMBL" id="PXWF02000284">
    <property type="protein sequence ID" value="PWF43152.1"/>
    <property type="molecule type" value="Genomic_DNA"/>
</dbReference>
<gene>
    <name evidence="2" type="ORF">C7C56_021365</name>
</gene>
<dbReference type="InterPro" id="IPR040704">
    <property type="entry name" value="HEPN_AbiU2"/>
</dbReference>
<keyword evidence="3" id="KW-1185">Reference proteome</keyword>
<accession>A0A2U2HFM6</accession>
<comment type="caution">
    <text evidence="2">The sequence shown here is derived from an EMBL/GenBank/DDBJ whole genome shotgun (WGS) entry which is preliminary data.</text>
</comment>
<name>A0A2U2HFM6_9BURK</name>
<feature type="domain" description="HEPN AbiU2-like" evidence="1">
    <location>
        <begin position="21"/>
        <end position="89"/>
    </location>
</feature>
<evidence type="ECO:0000259" key="1">
    <source>
        <dbReference type="Pfam" id="PF18734"/>
    </source>
</evidence>
<sequence>MIYGAWDSHTKGKLEVLQSQLHSFGAQLRGARNKSLSHNDFAAVVSGAALGSFKPGDDEQYFVALQEFVNIVHEEVIGGPWPFDDLVKNDVAAFLAILKP</sequence>
<dbReference type="Pfam" id="PF18734">
    <property type="entry name" value="HEPN_AbiU2"/>
    <property type="match status" value="1"/>
</dbReference>
<dbReference type="AlphaFoldDB" id="A0A2U2HFM6"/>
<organism evidence="2 3">
    <name type="scientific">Massilia glaciei</name>
    <dbReference type="NCBI Taxonomy" id="1524097"/>
    <lineage>
        <taxon>Bacteria</taxon>
        <taxon>Pseudomonadati</taxon>
        <taxon>Pseudomonadota</taxon>
        <taxon>Betaproteobacteria</taxon>
        <taxon>Burkholderiales</taxon>
        <taxon>Oxalobacteraceae</taxon>
        <taxon>Telluria group</taxon>
        <taxon>Massilia</taxon>
    </lineage>
</organism>
<proteinExistence type="predicted"/>
<evidence type="ECO:0000313" key="2">
    <source>
        <dbReference type="EMBL" id="PWF43152.1"/>
    </source>
</evidence>
<reference evidence="2 3" key="1">
    <citation type="submission" date="2018-04" db="EMBL/GenBank/DDBJ databases">
        <title>Massilia violaceinigra sp. nov., a novel purple-pigmented bacterium isolated from Tianshan glacier, Xinjiang, China.</title>
        <authorList>
            <person name="Wang H."/>
        </authorList>
    </citation>
    <scope>NUCLEOTIDE SEQUENCE [LARGE SCALE GENOMIC DNA]</scope>
    <source>
        <strain evidence="2 3">B448-2</strain>
    </source>
</reference>